<dbReference type="Pfam" id="PF00631">
    <property type="entry name" value="G-gamma"/>
    <property type="match status" value="1"/>
</dbReference>
<gene>
    <name evidence="11" type="ORF">WKI299_LOCUS17233</name>
</gene>
<dbReference type="GO" id="GO:0007186">
    <property type="term" value="P:G protein-coupled receptor signaling pathway"/>
    <property type="evidence" value="ECO:0007669"/>
    <property type="project" value="InterPro"/>
</dbReference>
<dbReference type="FunFam" id="4.10.260.10:FF:000001">
    <property type="entry name" value="Guanine nucleotide-binding protein subunit gamma"/>
    <property type="match status" value="1"/>
</dbReference>
<evidence type="ECO:0000256" key="1">
    <source>
        <dbReference type="ARBA" id="ARBA00004342"/>
    </source>
</evidence>
<accession>A0A816SJH9</accession>
<reference evidence="11" key="1">
    <citation type="submission" date="2021-02" db="EMBL/GenBank/DDBJ databases">
        <authorList>
            <person name="Nowell W R."/>
        </authorList>
    </citation>
    <scope>NUCLEOTIDE SEQUENCE</scope>
</reference>
<evidence type="ECO:0000256" key="8">
    <source>
        <dbReference type="ARBA" id="ARBA00023289"/>
    </source>
</evidence>
<dbReference type="InterPro" id="IPR036284">
    <property type="entry name" value="GGL_sf"/>
</dbReference>
<dbReference type="GO" id="GO:0031681">
    <property type="term" value="F:G-protein beta-subunit binding"/>
    <property type="evidence" value="ECO:0007669"/>
    <property type="project" value="InterPro"/>
</dbReference>
<name>A0A816SJH9_9BILA</name>
<dbReference type="GO" id="GO:0005834">
    <property type="term" value="C:heterotrimeric G-protein complex"/>
    <property type="evidence" value="ECO:0007669"/>
    <property type="project" value="InterPro"/>
</dbReference>
<evidence type="ECO:0000256" key="3">
    <source>
        <dbReference type="ARBA" id="ARBA00022475"/>
    </source>
</evidence>
<dbReference type="PRINTS" id="PR00321">
    <property type="entry name" value="GPROTEING"/>
</dbReference>
<evidence type="ECO:0000313" key="11">
    <source>
        <dbReference type="EMBL" id="CAF2086238.1"/>
    </source>
</evidence>
<keyword evidence="5 9" id="KW-0472">Membrane</keyword>
<evidence type="ECO:0000259" key="10">
    <source>
        <dbReference type="PROSITE" id="PS50058"/>
    </source>
</evidence>
<feature type="domain" description="G protein gamma" evidence="10">
    <location>
        <begin position="1"/>
        <end position="62"/>
    </location>
</feature>
<dbReference type="InterPro" id="IPR015898">
    <property type="entry name" value="G-protein_gamma-like_dom"/>
</dbReference>
<dbReference type="InterPro" id="IPR001770">
    <property type="entry name" value="G-protein_gamma"/>
</dbReference>
<comment type="subunit">
    <text evidence="9">G proteins are composed of 3 units; alpha, beta and gamma.</text>
</comment>
<evidence type="ECO:0000256" key="7">
    <source>
        <dbReference type="ARBA" id="ARBA00023288"/>
    </source>
</evidence>
<dbReference type="Proteomes" id="UP000663856">
    <property type="component" value="Unassembled WGS sequence"/>
</dbReference>
<evidence type="ECO:0000313" key="12">
    <source>
        <dbReference type="Proteomes" id="UP000663856"/>
    </source>
</evidence>
<keyword evidence="8" id="KW-0636">Prenylation</keyword>
<comment type="subcellular location">
    <subcellularLocation>
        <location evidence="1 9">Cell membrane</location>
        <topology evidence="1 9">Lipid-anchor</topology>
        <orientation evidence="1 9">Cytoplasmic side</orientation>
    </subcellularLocation>
</comment>
<keyword evidence="4" id="KW-0488">Methylation</keyword>
<dbReference type="PANTHER" id="PTHR13809">
    <property type="entry name" value="GUANINE NUCLEOTIDE-BINDING PROTEIN GAMMA SUBUNIT"/>
    <property type="match status" value="1"/>
</dbReference>
<comment type="function">
    <text evidence="9">Guanine nucleotide-binding proteins (G proteins) are involved as a modulator or transducer in various transmembrane signaling systems. The beta and gamma chains are required for the GTPase activity, for replacement of GDP by GTP, and for G protein-effector interaction.</text>
</comment>
<keyword evidence="3 9" id="KW-1003">Cell membrane</keyword>
<dbReference type="CDD" id="cd00068">
    <property type="entry name" value="GGL"/>
    <property type="match status" value="1"/>
</dbReference>
<proteinExistence type="inferred from homology"/>
<evidence type="ECO:0000256" key="4">
    <source>
        <dbReference type="ARBA" id="ARBA00022481"/>
    </source>
</evidence>
<dbReference type="AlphaFoldDB" id="A0A816SJH9"/>
<dbReference type="SMART" id="SM00224">
    <property type="entry name" value="GGL"/>
    <property type="match status" value="1"/>
</dbReference>
<dbReference type="PROSITE" id="PS50058">
    <property type="entry name" value="G_PROTEIN_GAMMA"/>
    <property type="match status" value="1"/>
</dbReference>
<sequence>MSNVGNKQKLIEQLRAEANFERIKVSVACKDLIKYCQDHESGDVLVVGWDKFDIDNPYKEKQISAQVGAYYFKLVYKPMGKGRSGEEQSGIKII</sequence>
<evidence type="ECO:0000256" key="9">
    <source>
        <dbReference type="RuleBase" id="RU004973"/>
    </source>
</evidence>
<comment type="similarity">
    <text evidence="2 9">Belongs to the G protein gamma family.</text>
</comment>
<dbReference type="EMBL" id="CAJNRF010006873">
    <property type="protein sequence ID" value="CAF2086238.1"/>
    <property type="molecule type" value="Genomic_DNA"/>
</dbReference>
<keyword evidence="6 9" id="KW-0807">Transducer</keyword>
<organism evidence="11 12">
    <name type="scientific">Rotaria magnacalcarata</name>
    <dbReference type="NCBI Taxonomy" id="392030"/>
    <lineage>
        <taxon>Eukaryota</taxon>
        <taxon>Metazoa</taxon>
        <taxon>Spiralia</taxon>
        <taxon>Gnathifera</taxon>
        <taxon>Rotifera</taxon>
        <taxon>Eurotatoria</taxon>
        <taxon>Bdelloidea</taxon>
        <taxon>Philodinida</taxon>
        <taxon>Philodinidae</taxon>
        <taxon>Rotaria</taxon>
    </lineage>
</organism>
<evidence type="ECO:0000256" key="2">
    <source>
        <dbReference type="ARBA" id="ARBA00007431"/>
    </source>
</evidence>
<comment type="caution">
    <text evidence="11">The sequence shown here is derived from an EMBL/GenBank/DDBJ whole genome shotgun (WGS) entry which is preliminary data.</text>
</comment>
<keyword evidence="7 9" id="KW-0449">Lipoprotein</keyword>
<evidence type="ECO:0000256" key="5">
    <source>
        <dbReference type="ARBA" id="ARBA00023136"/>
    </source>
</evidence>
<dbReference type="SUPFAM" id="SSF48670">
    <property type="entry name" value="Transducin (heterotrimeric G protein), gamma chain"/>
    <property type="match status" value="1"/>
</dbReference>
<evidence type="ECO:0000256" key="6">
    <source>
        <dbReference type="ARBA" id="ARBA00023224"/>
    </source>
</evidence>
<protein>
    <recommendedName>
        <fullName evidence="9">Guanine nucleotide-binding protein subunit gamma</fullName>
    </recommendedName>
</protein>
<dbReference type="Gene3D" id="4.10.260.10">
    <property type="entry name" value="Transducin (heterotrimeric G protein), gamma chain"/>
    <property type="match status" value="1"/>
</dbReference>
<dbReference type="SMART" id="SM01224">
    <property type="entry name" value="G_gamma"/>
    <property type="match status" value="1"/>
</dbReference>